<comment type="caution">
    <text evidence="2">The sequence shown here is derived from an EMBL/GenBank/DDBJ whole genome shotgun (WGS) entry which is preliminary data.</text>
</comment>
<dbReference type="Gene3D" id="3.30.70.1450">
    <property type="entry name" value="Regulator of K+ conductance, C-terminal domain"/>
    <property type="match status" value="1"/>
</dbReference>
<feature type="domain" description="RCK C-terminal" evidence="1">
    <location>
        <begin position="1"/>
        <end position="68"/>
    </location>
</feature>
<dbReference type="InterPro" id="IPR036721">
    <property type="entry name" value="RCK_C_sf"/>
</dbReference>
<reference evidence="2 3" key="1">
    <citation type="submission" date="2020-02" db="EMBL/GenBank/DDBJ databases">
        <title>Aliifodinibius halophilus 2W32, complete genome.</title>
        <authorList>
            <person name="Li Y."/>
            <person name="Wu S."/>
        </authorList>
    </citation>
    <scope>NUCLEOTIDE SEQUENCE [LARGE SCALE GENOMIC DNA]</scope>
    <source>
        <strain evidence="2 3">2W32</strain>
    </source>
</reference>
<sequence>MEIAYPIKEYHDKKIGDIPIDRDCHIEIIKRNGGLIVPHGDTVLQADDRLTIVGKKEAVQKTLSMFET</sequence>
<dbReference type="EMBL" id="JAALLS010000002">
    <property type="protein sequence ID" value="NGP87271.1"/>
    <property type="molecule type" value="Genomic_DNA"/>
</dbReference>
<dbReference type="AlphaFoldDB" id="A0A6M1T5L1"/>
<dbReference type="Pfam" id="PF02080">
    <property type="entry name" value="TrkA_C"/>
    <property type="match status" value="1"/>
</dbReference>
<evidence type="ECO:0000259" key="1">
    <source>
        <dbReference type="PROSITE" id="PS51202"/>
    </source>
</evidence>
<name>A0A6M1T5L1_9BACT</name>
<organism evidence="2 3">
    <name type="scientific">Fodinibius halophilus</name>
    <dbReference type="NCBI Taxonomy" id="1736908"/>
    <lineage>
        <taxon>Bacteria</taxon>
        <taxon>Pseudomonadati</taxon>
        <taxon>Balneolota</taxon>
        <taxon>Balneolia</taxon>
        <taxon>Balneolales</taxon>
        <taxon>Balneolaceae</taxon>
        <taxon>Fodinibius</taxon>
    </lineage>
</organism>
<dbReference type="GO" id="GO:0008324">
    <property type="term" value="F:monoatomic cation transmembrane transporter activity"/>
    <property type="evidence" value="ECO:0007669"/>
    <property type="project" value="InterPro"/>
</dbReference>
<keyword evidence="3" id="KW-1185">Reference proteome</keyword>
<dbReference type="Proteomes" id="UP000479132">
    <property type="component" value="Unassembled WGS sequence"/>
</dbReference>
<evidence type="ECO:0000313" key="2">
    <source>
        <dbReference type="EMBL" id="NGP87271.1"/>
    </source>
</evidence>
<accession>A0A6M1T5L1</accession>
<dbReference type="PROSITE" id="PS51202">
    <property type="entry name" value="RCK_C"/>
    <property type="match status" value="1"/>
</dbReference>
<dbReference type="InterPro" id="IPR006037">
    <property type="entry name" value="RCK_C"/>
</dbReference>
<dbReference type="SUPFAM" id="SSF116726">
    <property type="entry name" value="TrkA C-terminal domain-like"/>
    <property type="match status" value="1"/>
</dbReference>
<dbReference type="RefSeq" id="WP_165265863.1">
    <property type="nucleotide sequence ID" value="NZ_JAALLS010000002.1"/>
</dbReference>
<protein>
    <recommendedName>
        <fullName evidence="1">RCK C-terminal domain-containing protein</fullName>
    </recommendedName>
</protein>
<gene>
    <name evidence="2" type="ORF">G3569_02800</name>
</gene>
<proteinExistence type="predicted"/>
<dbReference type="GO" id="GO:0006813">
    <property type="term" value="P:potassium ion transport"/>
    <property type="evidence" value="ECO:0007669"/>
    <property type="project" value="InterPro"/>
</dbReference>
<evidence type="ECO:0000313" key="3">
    <source>
        <dbReference type="Proteomes" id="UP000479132"/>
    </source>
</evidence>